<gene>
    <name evidence="1" type="ORF">PHMEG_00039379</name>
</gene>
<keyword evidence="2" id="KW-1185">Reference proteome</keyword>
<feature type="non-terminal residue" evidence="1">
    <location>
        <position position="1"/>
    </location>
</feature>
<evidence type="ECO:0000313" key="1">
    <source>
        <dbReference type="EMBL" id="OWY91863.1"/>
    </source>
</evidence>
<dbReference type="EMBL" id="NBNE01019331">
    <property type="protein sequence ID" value="OWY91863.1"/>
    <property type="molecule type" value="Genomic_DNA"/>
</dbReference>
<dbReference type="Proteomes" id="UP000198211">
    <property type="component" value="Unassembled WGS sequence"/>
</dbReference>
<accession>A0A225UFV2</accession>
<evidence type="ECO:0000313" key="2">
    <source>
        <dbReference type="Proteomes" id="UP000198211"/>
    </source>
</evidence>
<proteinExistence type="predicted"/>
<comment type="caution">
    <text evidence="1">The sequence shown here is derived from an EMBL/GenBank/DDBJ whole genome shotgun (WGS) entry which is preliminary data.</text>
</comment>
<dbReference type="AlphaFoldDB" id="A0A225UFV2"/>
<sequence length="168" mass="18879">LCQSWNQFVETFNKDSTSYRERIASGRERWMRYSVTSVVQRFHEGSVNASIPCAVPVGIHCPHCSPGAPRINERDLTGYTTNHVPANVKELRAKLACTRHLPRGRSSYGQPQVDHSLQSLHARMEALESVHAVHIAELKQHLNLQKAYVAEPAQITSNICVEMSHVGR</sequence>
<protein>
    <submittedName>
        <fullName evidence="1">Uncharacterized protein</fullName>
    </submittedName>
</protein>
<name>A0A225UFV2_9STRA</name>
<organism evidence="1 2">
    <name type="scientific">Phytophthora megakarya</name>
    <dbReference type="NCBI Taxonomy" id="4795"/>
    <lineage>
        <taxon>Eukaryota</taxon>
        <taxon>Sar</taxon>
        <taxon>Stramenopiles</taxon>
        <taxon>Oomycota</taxon>
        <taxon>Peronosporomycetes</taxon>
        <taxon>Peronosporales</taxon>
        <taxon>Peronosporaceae</taxon>
        <taxon>Phytophthora</taxon>
    </lineage>
</organism>
<dbReference type="OrthoDB" id="128751at2759"/>
<reference evidence="2" key="1">
    <citation type="submission" date="2017-03" db="EMBL/GenBank/DDBJ databases">
        <title>Phytopthora megakarya and P. palmivora, two closely related causual agents of cacao black pod achieved similar genome size and gene model numbers by different mechanisms.</title>
        <authorList>
            <person name="Ali S."/>
            <person name="Shao J."/>
            <person name="Larry D.J."/>
            <person name="Kronmiller B."/>
            <person name="Shen D."/>
            <person name="Strem M.D."/>
            <person name="Melnick R.L."/>
            <person name="Guiltinan M.J."/>
            <person name="Tyler B.M."/>
            <person name="Meinhardt L.W."/>
            <person name="Bailey B.A."/>
        </authorList>
    </citation>
    <scope>NUCLEOTIDE SEQUENCE [LARGE SCALE GENOMIC DNA]</scope>
    <source>
        <strain evidence="2">zdho120</strain>
    </source>
</reference>